<organism evidence="4 5">
    <name type="scientific">Legionella wadsworthii</name>
    <dbReference type="NCBI Taxonomy" id="28088"/>
    <lineage>
        <taxon>Bacteria</taxon>
        <taxon>Pseudomonadati</taxon>
        <taxon>Pseudomonadota</taxon>
        <taxon>Gammaproteobacteria</taxon>
        <taxon>Legionellales</taxon>
        <taxon>Legionellaceae</taxon>
        <taxon>Legionella</taxon>
    </lineage>
</organism>
<evidence type="ECO:0000259" key="2">
    <source>
        <dbReference type="Pfam" id="PF13231"/>
    </source>
</evidence>
<keyword evidence="1" id="KW-0812">Transmembrane</keyword>
<keyword evidence="1" id="KW-1003">Cell membrane</keyword>
<dbReference type="Proteomes" id="UP000255297">
    <property type="component" value="Unassembled WGS sequence"/>
</dbReference>
<keyword evidence="1" id="KW-0472">Membrane</keyword>
<dbReference type="PANTHER" id="PTHR10050">
    <property type="entry name" value="DOLICHYL-PHOSPHATE-MANNOSE--PROTEIN MANNOSYLTRANSFERASE"/>
    <property type="match status" value="1"/>
</dbReference>
<name>A0A378LVG7_9GAMM</name>
<feature type="transmembrane region" description="Helical" evidence="1">
    <location>
        <begin position="370"/>
        <end position="389"/>
    </location>
</feature>
<evidence type="ECO:0000313" key="4">
    <source>
        <dbReference type="EMBL" id="STY29808.1"/>
    </source>
</evidence>
<dbReference type="EMBL" id="UGPB01000001">
    <property type="protein sequence ID" value="STY29808.1"/>
    <property type="molecule type" value="Genomic_DNA"/>
</dbReference>
<dbReference type="OrthoDB" id="9776737at2"/>
<feature type="transmembrane region" description="Helical" evidence="1">
    <location>
        <begin position="105"/>
        <end position="126"/>
    </location>
</feature>
<reference evidence="4 5" key="1">
    <citation type="submission" date="2018-06" db="EMBL/GenBank/DDBJ databases">
        <authorList>
            <consortium name="Pathogen Informatics"/>
            <person name="Doyle S."/>
        </authorList>
    </citation>
    <scope>NUCLEOTIDE SEQUENCE [LARGE SCALE GENOMIC DNA]</scope>
    <source>
        <strain evidence="4 5">NCTC11532</strain>
    </source>
</reference>
<feature type="transmembrane region" description="Helical" evidence="1">
    <location>
        <begin position="75"/>
        <end position="93"/>
    </location>
</feature>
<proteinExistence type="inferred from homology"/>
<feature type="transmembrane region" description="Helical" evidence="1">
    <location>
        <begin position="154"/>
        <end position="171"/>
    </location>
</feature>
<feature type="transmembrane region" description="Helical" evidence="1">
    <location>
        <begin position="347"/>
        <end position="364"/>
    </location>
</feature>
<comment type="pathway">
    <text evidence="1">Protein modification; protein glycosylation.</text>
</comment>
<feature type="domain" description="Protein O-mannosyl-transferase C-terminal four TM" evidence="3">
    <location>
        <begin position="249"/>
        <end position="440"/>
    </location>
</feature>
<evidence type="ECO:0000313" key="5">
    <source>
        <dbReference type="Proteomes" id="UP000255297"/>
    </source>
</evidence>
<keyword evidence="1" id="KW-1133">Transmembrane helix</keyword>
<comment type="similarity">
    <text evidence="1">Belongs to the glycosyltransferase 39 family.</text>
</comment>
<keyword evidence="1 4" id="KW-0328">Glycosyltransferase</keyword>
<evidence type="ECO:0000256" key="1">
    <source>
        <dbReference type="RuleBase" id="RU367007"/>
    </source>
</evidence>
<dbReference type="EC" id="2.4.1.-" evidence="1"/>
<dbReference type="RefSeq" id="WP_031564867.1">
    <property type="nucleotide sequence ID" value="NZ_CAAAIS010000001.1"/>
</dbReference>
<feature type="domain" description="Glycosyltransferase RgtA/B/C/D-like" evidence="2">
    <location>
        <begin position="81"/>
        <end position="227"/>
    </location>
</feature>
<dbReference type="GO" id="GO:0004169">
    <property type="term" value="F:dolichyl-phosphate-mannose-protein mannosyltransferase activity"/>
    <property type="evidence" value="ECO:0007669"/>
    <property type="project" value="UniProtKB-UniRule"/>
</dbReference>
<dbReference type="Pfam" id="PF16192">
    <property type="entry name" value="PMT_4TMC"/>
    <property type="match status" value="1"/>
</dbReference>
<dbReference type="InterPro" id="IPR032421">
    <property type="entry name" value="PMT_4TMC"/>
</dbReference>
<dbReference type="InterPro" id="IPR027005">
    <property type="entry name" value="PMT-like"/>
</dbReference>
<feature type="transmembrane region" description="Helical" evidence="1">
    <location>
        <begin position="191"/>
        <end position="209"/>
    </location>
</feature>
<dbReference type="UniPathway" id="UPA00378"/>
<feature type="transmembrane region" description="Helical" evidence="1">
    <location>
        <begin position="221"/>
        <end position="249"/>
    </location>
</feature>
<evidence type="ECO:0000259" key="3">
    <source>
        <dbReference type="Pfam" id="PF16192"/>
    </source>
</evidence>
<accession>A0A378LVG7</accession>
<protein>
    <recommendedName>
        <fullName evidence="1">Polyprenol-phosphate-mannose--protein mannosyltransferase</fullName>
        <ecNumber evidence="1">2.4.1.-</ecNumber>
    </recommendedName>
</protein>
<feature type="transmembrane region" description="Helical" evidence="1">
    <location>
        <begin position="20"/>
        <end position="37"/>
    </location>
</feature>
<feature type="transmembrane region" description="Helical" evidence="1">
    <location>
        <begin position="401"/>
        <end position="421"/>
    </location>
</feature>
<dbReference type="InterPro" id="IPR038731">
    <property type="entry name" value="RgtA/B/C-like"/>
</dbReference>
<feature type="transmembrane region" description="Helical" evidence="1">
    <location>
        <begin position="132"/>
        <end position="149"/>
    </location>
</feature>
<dbReference type="AlphaFoldDB" id="A0A378LVG7"/>
<dbReference type="GO" id="GO:0005886">
    <property type="term" value="C:plasma membrane"/>
    <property type="evidence" value="ECO:0007669"/>
    <property type="project" value="UniProtKB-SubCell"/>
</dbReference>
<dbReference type="Pfam" id="PF13231">
    <property type="entry name" value="PMT_2"/>
    <property type="match status" value="1"/>
</dbReference>
<gene>
    <name evidence="4" type="ORF">NCTC11532_02010</name>
</gene>
<keyword evidence="1 4" id="KW-0808">Transferase</keyword>
<dbReference type="STRING" id="1122170.GCA_000701265_00476"/>
<keyword evidence="5" id="KW-1185">Reference proteome</keyword>
<sequence length="442" mass="51650">MILMNLIHNKEQYIVQKNHLILALIFIFALFTKSIHFDHPDGYIFDEIYCGFTAEQYAENNMNAWVWDSNPPKGLAYNWVHPPLGGLIISGPIRLLGKSALSRRIIPLVSGILISMMVFQLGVLLFPEKASIALLAAAFFTLDGLGLVLSRISLIDTLLTLFIMLSTYFAFKKSYFWSAVFFGMAFSTKWTSLYLTAFFFLLSFSHCLWKKERVGKNMLFLLRVCSLYCSIAITIYLLSYLPMIVHFGFHKWWDLQKQMLFFHLNLKATHDWQSSAWTWAFDYRPVWIFVKYEVGKTRNIYALGNPLIFWGGVLAFFYSIGCVLFYRLKPTDIKTVNTQQSGNERMTLLYLLLIYSLSFFPLFFSPRIMFLYHYLPAIPFLCLILAFSLQTLAQLTPKLRSLPLLFLLFTFMVFIFFYPYWTGIAVPNQYIYLFHWLKTWGP</sequence>
<comment type="subcellular location">
    <subcellularLocation>
        <location evidence="1">Cell membrane</location>
    </subcellularLocation>
</comment>
<comment type="function">
    <text evidence="1">Protein O-mannosyltransferase that catalyzes the transfer of a single mannose residue from a polyprenol phospho-mannosyl lipidic donor to the hydroxyl group of selected serine and threonine residues in acceptor proteins.</text>
</comment>
<feature type="transmembrane region" description="Helical" evidence="1">
    <location>
        <begin position="307"/>
        <end position="326"/>
    </location>
</feature>